<evidence type="ECO:0000313" key="8">
    <source>
        <dbReference type="EMBL" id="GFH10229.1"/>
    </source>
</evidence>
<evidence type="ECO:0000256" key="4">
    <source>
        <dbReference type="ARBA" id="ARBA00022728"/>
    </source>
</evidence>
<dbReference type="GO" id="GO:0005681">
    <property type="term" value="C:spliceosomal complex"/>
    <property type="evidence" value="ECO:0007669"/>
    <property type="project" value="UniProtKB-KW"/>
</dbReference>
<evidence type="ECO:0000256" key="1">
    <source>
        <dbReference type="ARBA" id="ARBA00004123"/>
    </source>
</evidence>
<name>A0A699YUV1_HAELA</name>
<evidence type="ECO:0000256" key="7">
    <source>
        <dbReference type="RuleBase" id="RU367025"/>
    </source>
</evidence>
<dbReference type="Proteomes" id="UP000485058">
    <property type="component" value="Unassembled WGS sequence"/>
</dbReference>
<comment type="function">
    <text evidence="7">Required for pre-mRNA splicing.</text>
</comment>
<dbReference type="Pfam" id="PF03371">
    <property type="entry name" value="PRP38"/>
    <property type="match status" value="1"/>
</dbReference>
<comment type="caution">
    <text evidence="8">The sequence shown here is derived from an EMBL/GenBank/DDBJ whole genome shotgun (WGS) entry which is preliminary data.</text>
</comment>
<dbReference type="InterPro" id="IPR005037">
    <property type="entry name" value="PRP38"/>
</dbReference>
<evidence type="ECO:0000256" key="3">
    <source>
        <dbReference type="ARBA" id="ARBA00022664"/>
    </source>
</evidence>
<keyword evidence="3 7" id="KW-0507">mRNA processing</keyword>
<dbReference type="EMBL" id="BLLF01000298">
    <property type="protein sequence ID" value="GFH10229.1"/>
    <property type="molecule type" value="Genomic_DNA"/>
</dbReference>
<sequence>MLQIQPDKEIIIEYIKNEDFKYVRLLGAFYLRLVGRPLDVYQYLEPLYNDYRKVSADPLATLP</sequence>
<organism evidence="8 9">
    <name type="scientific">Haematococcus lacustris</name>
    <name type="common">Green alga</name>
    <name type="synonym">Haematococcus pluvialis</name>
    <dbReference type="NCBI Taxonomy" id="44745"/>
    <lineage>
        <taxon>Eukaryota</taxon>
        <taxon>Viridiplantae</taxon>
        <taxon>Chlorophyta</taxon>
        <taxon>core chlorophytes</taxon>
        <taxon>Chlorophyceae</taxon>
        <taxon>CS clade</taxon>
        <taxon>Chlamydomonadales</taxon>
        <taxon>Haematococcaceae</taxon>
        <taxon>Haematococcus</taxon>
    </lineage>
</organism>
<accession>A0A699YUV1</accession>
<gene>
    <name evidence="8" type="ORF">HaLaN_05504</name>
</gene>
<evidence type="ECO:0000256" key="5">
    <source>
        <dbReference type="ARBA" id="ARBA00023187"/>
    </source>
</evidence>
<feature type="non-terminal residue" evidence="8">
    <location>
        <position position="1"/>
    </location>
</feature>
<dbReference type="GO" id="GO:0000398">
    <property type="term" value="P:mRNA splicing, via spliceosome"/>
    <property type="evidence" value="ECO:0007669"/>
    <property type="project" value="UniProtKB-UniRule"/>
</dbReference>
<keyword evidence="9" id="KW-1185">Reference proteome</keyword>
<keyword evidence="5 7" id="KW-0508">mRNA splicing</keyword>
<dbReference type="AlphaFoldDB" id="A0A699YUV1"/>
<evidence type="ECO:0000256" key="2">
    <source>
        <dbReference type="ARBA" id="ARBA00006164"/>
    </source>
</evidence>
<proteinExistence type="inferred from homology"/>
<evidence type="ECO:0000313" key="9">
    <source>
        <dbReference type="Proteomes" id="UP000485058"/>
    </source>
</evidence>
<evidence type="ECO:0000256" key="6">
    <source>
        <dbReference type="ARBA" id="ARBA00023242"/>
    </source>
</evidence>
<keyword evidence="6 7" id="KW-0539">Nucleus</keyword>
<dbReference type="PANTHER" id="PTHR23142">
    <property type="entry name" value="PRE-MRNA-SPLICING FACTOR 38A-RELATED"/>
    <property type="match status" value="1"/>
</dbReference>
<comment type="similarity">
    <text evidence="2 7">Belongs to the PRP38 family.</text>
</comment>
<keyword evidence="4 7" id="KW-0747">Spliceosome</keyword>
<reference evidence="8 9" key="1">
    <citation type="submission" date="2020-02" db="EMBL/GenBank/DDBJ databases">
        <title>Draft genome sequence of Haematococcus lacustris strain NIES-144.</title>
        <authorList>
            <person name="Morimoto D."/>
            <person name="Nakagawa S."/>
            <person name="Yoshida T."/>
            <person name="Sawayama S."/>
        </authorList>
    </citation>
    <scope>NUCLEOTIDE SEQUENCE [LARGE SCALE GENOMIC DNA]</scope>
    <source>
        <strain evidence="8 9">NIES-144</strain>
    </source>
</reference>
<protein>
    <recommendedName>
        <fullName evidence="7">Pre-mRNA-splicing factor 38</fullName>
    </recommendedName>
</protein>
<comment type="subcellular location">
    <subcellularLocation>
        <location evidence="1 7">Nucleus</location>
    </subcellularLocation>
</comment>